<feature type="domain" description="HAM1-like N-terminal" evidence="3">
    <location>
        <begin position="15"/>
        <end position="296"/>
    </location>
</feature>
<evidence type="ECO:0000259" key="3">
    <source>
        <dbReference type="Pfam" id="PF19343"/>
    </source>
</evidence>
<accession>A0A9P6C9G0</accession>
<sequence>MSLPAAPKDISNKPAAGSVVDPVNKQAKDADVDRKIRLYGVIEAFRLGRLPSNAQIDHTLQYVLDHSPIHTEKLSPDGKKLVQDTRDIIETARLMVQEKNADELFQNFVWHTRDVDKEGIKGGVTGTEAPVDREKANSDSQEAVQHLRTLLSLVLTNSEVRKLLSDFSLIGRDLLAKTAQKAAGHIAPDPDALARVDESAPQDQFITEGGRVAGKNETPVLEARVPGTDVRMKQHPREGETKIRGEDGQERPAGQVRDKLAGEASRAKEGAKGHVDERTGGAVSGQRDASDVGQGMDRSDAKNVGLGAVQSGMGQADTQGLQSEARGILGNERVDKARGNMEGARDEAQGVRENGVGARDASTQEETEAKKKGMLDRMRGVRDNFTDRVPQEHKDRVERGKKFLMEDYFPEERRDQFIYRGKKVIIECQKHDDYQDSLRWLLSYIEEYATHGRTMANQKKEGASGVKEDRALKNAIAEIRTLLERFANGKSMGIIVDAFNVLADDARRDQQLKNWFRSVDAYVRKVLLEPGYVLEPDCNTQAKSLRESGRQFYDDKYKDHFDNLFASVGEWFKAMGDDPINARFGEDWARLTRDLLFDSEGGLKFKKDLWNDVRKVILPELVDKVGYIPIPRIEYTDESLDLVVENLTLSGRNLFPNVIALEAHNYVRFSPYSAITDESHHRFTLTFGQMQADMRDVAFYFKKKTGVPKLTDSGLADVVLGGEGLTATVVLVSAGKDRSSVFKVHDVHVKVDTLKFSIRDSKHDFLYKTLKPLATGLVKKQIQKAIADSIRTGLEYADGQLVGVRDKMEVAKQREGESRTQVLQDLFKRKKEEASVKSHERGASQFKVVSNKRNSLLSTAGHPAGWVNRTAEKDDLAAKGTEWRSDAFTIV</sequence>
<dbReference type="PANTHER" id="PTHR31138">
    <property type="entry name" value="CHROMOSOME 19, WHOLE GENOME SHOTGUN SEQUENCE"/>
    <property type="match status" value="1"/>
</dbReference>
<feature type="region of interest" description="Disordered" evidence="1">
    <location>
        <begin position="340"/>
        <end position="371"/>
    </location>
</feature>
<feature type="region of interest" description="Disordered" evidence="1">
    <location>
        <begin position="1"/>
        <end position="22"/>
    </location>
</feature>
<gene>
    <name evidence="4" type="ORF">BDZ94DRAFT_1326382</name>
</gene>
<dbReference type="InterPro" id="IPR027842">
    <property type="entry name" value="HAM1-like_C"/>
</dbReference>
<dbReference type="Pfam" id="PF14613">
    <property type="entry name" value="HAM1_C"/>
    <property type="match status" value="1"/>
</dbReference>
<dbReference type="SUPFAM" id="SSF55394">
    <property type="entry name" value="Bactericidal permeability-increasing protein, BPI"/>
    <property type="match status" value="1"/>
</dbReference>
<dbReference type="EMBL" id="MU150378">
    <property type="protein sequence ID" value="KAF9457296.1"/>
    <property type="molecule type" value="Genomic_DNA"/>
</dbReference>
<name>A0A9P6C9G0_9AGAR</name>
<dbReference type="Gene3D" id="3.15.10.10">
    <property type="entry name" value="Bactericidal permeability-increasing protein, domain 1"/>
    <property type="match status" value="1"/>
</dbReference>
<dbReference type="InterPro" id="IPR017943">
    <property type="entry name" value="Bactericidal_perm-incr_a/b_dom"/>
</dbReference>
<feature type="domain" description="HAM1-like C-terminal" evidence="2">
    <location>
        <begin position="749"/>
        <end position="891"/>
    </location>
</feature>
<dbReference type="OrthoDB" id="19394at2759"/>
<feature type="compositionally biased region" description="Basic and acidic residues" evidence="1">
    <location>
        <begin position="340"/>
        <end position="350"/>
    </location>
</feature>
<dbReference type="InterPro" id="IPR045967">
    <property type="entry name" value="HAM1-like_N"/>
</dbReference>
<feature type="region of interest" description="Disordered" evidence="1">
    <location>
        <begin position="226"/>
        <end position="302"/>
    </location>
</feature>
<evidence type="ECO:0000313" key="5">
    <source>
        <dbReference type="Proteomes" id="UP000807353"/>
    </source>
</evidence>
<dbReference type="PANTHER" id="PTHR31138:SF1">
    <property type="entry name" value="PDZ DOMAIN-CONTAINING PROTEIN"/>
    <property type="match status" value="1"/>
</dbReference>
<keyword evidence="5" id="KW-1185">Reference proteome</keyword>
<feature type="compositionally biased region" description="Basic and acidic residues" evidence="1">
    <location>
        <begin position="230"/>
        <end position="279"/>
    </location>
</feature>
<evidence type="ECO:0000313" key="4">
    <source>
        <dbReference type="EMBL" id="KAF9457296.1"/>
    </source>
</evidence>
<comment type="caution">
    <text evidence="4">The sequence shown here is derived from an EMBL/GenBank/DDBJ whole genome shotgun (WGS) entry which is preliminary data.</text>
</comment>
<evidence type="ECO:0000259" key="2">
    <source>
        <dbReference type="Pfam" id="PF14613"/>
    </source>
</evidence>
<organism evidence="4 5">
    <name type="scientific">Collybia nuda</name>
    <dbReference type="NCBI Taxonomy" id="64659"/>
    <lineage>
        <taxon>Eukaryota</taxon>
        <taxon>Fungi</taxon>
        <taxon>Dikarya</taxon>
        <taxon>Basidiomycota</taxon>
        <taxon>Agaricomycotina</taxon>
        <taxon>Agaricomycetes</taxon>
        <taxon>Agaricomycetidae</taxon>
        <taxon>Agaricales</taxon>
        <taxon>Tricholomatineae</taxon>
        <taxon>Clitocybaceae</taxon>
        <taxon>Collybia</taxon>
    </lineage>
</organism>
<feature type="domain" description="HAM1-like N-terminal" evidence="3">
    <location>
        <begin position="330"/>
        <end position="737"/>
    </location>
</feature>
<dbReference type="AlphaFoldDB" id="A0A9P6C9G0"/>
<dbReference type="GO" id="GO:0008289">
    <property type="term" value="F:lipid binding"/>
    <property type="evidence" value="ECO:0007669"/>
    <property type="project" value="InterPro"/>
</dbReference>
<evidence type="ECO:0000256" key="1">
    <source>
        <dbReference type="SAM" id="MobiDB-lite"/>
    </source>
</evidence>
<dbReference type="Pfam" id="PF19343">
    <property type="entry name" value="HAM1_N"/>
    <property type="match status" value="2"/>
</dbReference>
<proteinExistence type="predicted"/>
<protein>
    <submittedName>
        <fullName evidence="4">Uncharacterized protein</fullName>
    </submittedName>
</protein>
<reference evidence="4" key="1">
    <citation type="submission" date="2020-11" db="EMBL/GenBank/DDBJ databases">
        <authorList>
            <consortium name="DOE Joint Genome Institute"/>
            <person name="Ahrendt S."/>
            <person name="Riley R."/>
            <person name="Andreopoulos W."/>
            <person name="Labutti K."/>
            <person name="Pangilinan J."/>
            <person name="Ruiz-Duenas F.J."/>
            <person name="Barrasa J.M."/>
            <person name="Sanchez-Garcia M."/>
            <person name="Camarero S."/>
            <person name="Miyauchi S."/>
            <person name="Serrano A."/>
            <person name="Linde D."/>
            <person name="Babiker R."/>
            <person name="Drula E."/>
            <person name="Ayuso-Fernandez I."/>
            <person name="Pacheco R."/>
            <person name="Padilla G."/>
            <person name="Ferreira P."/>
            <person name="Barriuso J."/>
            <person name="Kellner H."/>
            <person name="Castanera R."/>
            <person name="Alfaro M."/>
            <person name="Ramirez L."/>
            <person name="Pisabarro A.G."/>
            <person name="Kuo A."/>
            <person name="Tritt A."/>
            <person name="Lipzen A."/>
            <person name="He G."/>
            <person name="Yan M."/>
            <person name="Ng V."/>
            <person name="Cullen D."/>
            <person name="Martin F."/>
            <person name="Rosso M.-N."/>
            <person name="Henrissat B."/>
            <person name="Hibbett D."/>
            <person name="Martinez A.T."/>
            <person name="Grigoriev I.V."/>
        </authorList>
    </citation>
    <scope>NUCLEOTIDE SEQUENCE</scope>
    <source>
        <strain evidence="4">CBS 247.69</strain>
    </source>
</reference>
<dbReference type="Proteomes" id="UP000807353">
    <property type="component" value="Unassembled WGS sequence"/>
</dbReference>